<dbReference type="InterPro" id="IPR003658">
    <property type="entry name" value="Anti-sigma_ant"/>
</dbReference>
<evidence type="ECO:0000313" key="5">
    <source>
        <dbReference type="Proteomes" id="UP000316030"/>
    </source>
</evidence>
<dbReference type="Pfam" id="PF01740">
    <property type="entry name" value="STAS"/>
    <property type="match status" value="1"/>
</dbReference>
<name>A0A521AHU0_9RHOB</name>
<evidence type="ECO:0000256" key="1">
    <source>
        <dbReference type="ARBA" id="ARBA00009013"/>
    </source>
</evidence>
<feature type="domain" description="STAS" evidence="3">
    <location>
        <begin position="21"/>
        <end position="110"/>
    </location>
</feature>
<dbReference type="SUPFAM" id="SSF52091">
    <property type="entry name" value="SpoIIaa-like"/>
    <property type="match status" value="1"/>
</dbReference>
<dbReference type="RefSeq" id="WP_142491482.1">
    <property type="nucleotide sequence ID" value="NZ_FXTO01000001.1"/>
</dbReference>
<organism evidence="4 5">
    <name type="scientific">Thalassovita litoralis</name>
    <dbReference type="NCBI Taxonomy" id="1010611"/>
    <lineage>
        <taxon>Bacteria</taxon>
        <taxon>Pseudomonadati</taxon>
        <taxon>Pseudomonadota</taxon>
        <taxon>Alphaproteobacteria</taxon>
        <taxon>Rhodobacterales</taxon>
        <taxon>Roseobacteraceae</taxon>
        <taxon>Thalassovita</taxon>
    </lineage>
</organism>
<evidence type="ECO:0000259" key="3">
    <source>
        <dbReference type="PROSITE" id="PS50801"/>
    </source>
</evidence>
<dbReference type="CDD" id="cd07043">
    <property type="entry name" value="STAS_anti-anti-sigma_factors"/>
    <property type="match status" value="1"/>
</dbReference>
<evidence type="ECO:0000256" key="2">
    <source>
        <dbReference type="RuleBase" id="RU003749"/>
    </source>
</evidence>
<dbReference type="Proteomes" id="UP000316030">
    <property type="component" value="Unassembled WGS sequence"/>
</dbReference>
<protein>
    <recommendedName>
        <fullName evidence="2">Anti-sigma factor antagonist</fullName>
    </recommendedName>
</protein>
<evidence type="ECO:0000313" key="4">
    <source>
        <dbReference type="EMBL" id="SMO34260.1"/>
    </source>
</evidence>
<dbReference type="AlphaFoldDB" id="A0A521AHU0"/>
<dbReference type="Gene3D" id="3.30.750.24">
    <property type="entry name" value="STAS domain"/>
    <property type="match status" value="1"/>
</dbReference>
<accession>A0A521AHU0</accession>
<sequence length="114" mass="12368">MQMSSTDRGGYQIVLVDENRIDAAVAIAFKDRMRNLTEGRAGPVVLDLGAVSFIDSSGLGAIVAAMKQLGKDRQLHLAGLMPNVAKVFRLTRMDMVFTIHDTVDGVIDLHADRA</sequence>
<dbReference type="PANTHER" id="PTHR33495">
    <property type="entry name" value="ANTI-SIGMA FACTOR ANTAGONIST TM_1081-RELATED-RELATED"/>
    <property type="match status" value="1"/>
</dbReference>
<comment type="similarity">
    <text evidence="1 2">Belongs to the anti-sigma-factor antagonist family.</text>
</comment>
<gene>
    <name evidence="4" type="ORF">SAMN06265173_101165</name>
</gene>
<dbReference type="InterPro" id="IPR002645">
    <property type="entry name" value="STAS_dom"/>
</dbReference>
<dbReference type="PROSITE" id="PS50801">
    <property type="entry name" value="STAS"/>
    <property type="match status" value="1"/>
</dbReference>
<dbReference type="InterPro" id="IPR036513">
    <property type="entry name" value="STAS_dom_sf"/>
</dbReference>
<keyword evidence="5" id="KW-1185">Reference proteome</keyword>
<proteinExistence type="inferred from homology"/>
<dbReference type="PANTHER" id="PTHR33495:SF2">
    <property type="entry name" value="ANTI-SIGMA FACTOR ANTAGONIST TM_1081-RELATED"/>
    <property type="match status" value="1"/>
</dbReference>
<dbReference type="EMBL" id="FXTO01000001">
    <property type="protein sequence ID" value="SMO34260.1"/>
    <property type="molecule type" value="Genomic_DNA"/>
</dbReference>
<dbReference type="GO" id="GO:0043856">
    <property type="term" value="F:anti-sigma factor antagonist activity"/>
    <property type="evidence" value="ECO:0007669"/>
    <property type="project" value="InterPro"/>
</dbReference>
<dbReference type="NCBIfam" id="TIGR00377">
    <property type="entry name" value="ant_ant_sig"/>
    <property type="match status" value="1"/>
</dbReference>
<reference evidence="4 5" key="1">
    <citation type="submission" date="2017-05" db="EMBL/GenBank/DDBJ databases">
        <authorList>
            <person name="Varghese N."/>
            <person name="Submissions S."/>
        </authorList>
    </citation>
    <scope>NUCLEOTIDE SEQUENCE [LARGE SCALE GENOMIC DNA]</scope>
    <source>
        <strain evidence="4 5">DSM 29506</strain>
    </source>
</reference>
<dbReference type="OrthoDB" id="9796076at2"/>